<keyword evidence="1 7" id="KW-0963">Cytoplasm</keyword>
<dbReference type="PROSITE" id="PS51195">
    <property type="entry name" value="Q_MOTIF"/>
    <property type="match status" value="1"/>
</dbReference>
<evidence type="ECO:0000256" key="1">
    <source>
        <dbReference type="ARBA" id="ARBA00022490"/>
    </source>
</evidence>
<comment type="subcellular location">
    <subcellularLocation>
        <location evidence="7">Cytoplasm</location>
    </subcellularLocation>
</comment>
<comment type="caution">
    <text evidence="13">The sequence shown here is derived from an EMBL/GenBank/DDBJ whole genome shotgun (WGS) entry which is preliminary data.</text>
</comment>
<dbReference type="InterPro" id="IPR014001">
    <property type="entry name" value="Helicase_ATP-bd"/>
</dbReference>
<dbReference type="GO" id="GO:0003724">
    <property type="term" value="F:RNA helicase activity"/>
    <property type="evidence" value="ECO:0007669"/>
    <property type="project" value="UniProtKB-EC"/>
</dbReference>
<dbReference type="SMART" id="SM00487">
    <property type="entry name" value="DEXDc"/>
    <property type="match status" value="1"/>
</dbReference>
<comment type="function">
    <text evidence="7">DEAD-box RNA helicase involved in RNA degradation. Has RNA-dependent ATPase activity and unwinds double-stranded RNA.</text>
</comment>
<dbReference type="EC" id="3.6.4.13" evidence="7"/>
<evidence type="ECO:0000256" key="3">
    <source>
        <dbReference type="ARBA" id="ARBA00022801"/>
    </source>
</evidence>
<evidence type="ECO:0000256" key="8">
    <source>
        <dbReference type="PROSITE-ProRule" id="PRU00552"/>
    </source>
</evidence>
<feature type="compositionally biased region" description="Basic residues" evidence="9">
    <location>
        <begin position="430"/>
        <end position="440"/>
    </location>
</feature>
<keyword evidence="14" id="KW-1185">Reference proteome</keyword>
<dbReference type="InterPro" id="IPR027417">
    <property type="entry name" value="P-loop_NTPase"/>
</dbReference>
<comment type="subunit">
    <text evidence="7">Component of the RNA degradosome, which is a multiprotein complex involved in RNA processing and mRNA degradation.</text>
</comment>
<keyword evidence="5 7" id="KW-0067">ATP-binding</keyword>
<keyword evidence="3 7" id="KW-0378">Hydrolase</keyword>
<dbReference type="GO" id="GO:0016787">
    <property type="term" value="F:hydrolase activity"/>
    <property type="evidence" value="ECO:0007669"/>
    <property type="project" value="UniProtKB-KW"/>
</dbReference>
<dbReference type="PANTHER" id="PTHR47959:SF10">
    <property type="entry name" value="ATP-DEPENDENT RNA HELICASE RHLB"/>
    <property type="match status" value="1"/>
</dbReference>
<dbReference type="InterPro" id="IPR000629">
    <property type="entry name" value="RNA-helicase_DEAD-box_CS"/>
</dbReference>
<evidence type="ECO:0000259" key="12">
    <source>
        <dbReference type="PROSITE" id="PS51195"/>
    </source>
</evidence>
<protein>
    <recommendedName>
        <fullName evidence="7">ATP-dependent RNA helicase RhlB</fullName>
        <ecNumber evidence="7">3.6.4.13</ecNumber>
    </recommendedName>
</protein>
<feature type="short sequence motif" description="Q motif" evidence="8">
    <location>
        <begin position="9"/>
        <end position="37"/>
    </location>
</feature>
<dbReference type="Pfam" id="PF00271">
    <property type="entry name" value="Helicase_C"/>
    <property type="match status" value="1"/>
</dbReference>
<dbReference type="PROSITE" id="PS51192">
    <property type="entry name" value="HELICASE_ATP_BIND_1"/>
    <property type="match status" value="1"/>
</dbReference>
<dbReference type="NCBIfam" id="NF003419">
    <property type="entry name" value="PRK04837.1"/>
    <property type="match status" value="1"/>
</dbReference>
<evidence type="ECO:0000256" key="9">
    <source>
        <dbReference type="SAM" id="MobiDB-lite"/>
    </source>
</evidence>
<dbReference type="InterPro" id="IPR014014">
    <property type="entry name" value="RNA_helicase_DEAD_Q_motif"/>
</dbReference>
<evidence type="ECO:0000256" key="5">
    <source>
        <dbReference type="ARBA" id="ARBA00022840"/>
    </source>
</evidence>
<dbReference type="InterPro" id="IPR001650">
    <property type="entry name" value="Helicase_C-like"/>
</dbReference>
<feature type="domain" description="Helicase ATP-binding" evidence="10">
    <location>
        <begin position="40"/>
        <end position="219"/>
    </location>
</feature>
<name>A0ABT0LF40_9GAMM</name>
<dbReference type="InterPro" id="IPR023554">
    <property type="entry name" value="RNA_helicase_ATP-dep_RhlB"/>
</dbReference>
<dbReference type="CDD" id="cd18787">
    <property type="entry name" value="SF2_C_DEAD"/>
    <property type="match status" value="1"/>
</dbReference>
<keyword evidence="2 7" id="KW-0547">Nucleotide-binding</keyword>
<dbReference type="PROSITE" id="PS00039">
    <property type="entry name" value="DEAD_ATP_HELICASE"/>
    <property type="match status" value="1"/>
</dbReference>
<dbReference type="Gene3D" id="3.40.50.300">
    <property type="entry name" value="P-loop containing nucleotide triphosphate hydrolases"/>
    <property type="match status" value="2"/>
</dbReference>
<evidence type="ECO:0000256" key="4">
    <source>
        <dbReference type="ARBA" id="ARBA00022806"/>
    </source>
</evidence>
<dbReference type="PANTHER" id="PTHR47959">
    <property type="entry name" value="ATP-DEPENDENT RNA HELICASE RHLE-RELATED"/>
    <property type="match status" value="1"/>
</dbReference>
<proteinExistence type="inferred from homology"/>
<evidence type="ECO:0000256" key="2">
    <source>
        <dbReference type="ARBA" id="ARBA00022741"/>
    </source>
</evidence>
<feature type="domain" description="Helicase C-terminal" evidence="11">
    <location>
        <begin position="243"/>
        <end position="390"/>
    </location>
</feature>
<evidence type="ECO:0000313" key="13">
    <source>
        <dbReference type="EMBL" id="MCL1126318.1"/>
    </source>
</evidence>
<dbReference type="SUPFAM" id="SSF52540">
    <property type="entry name" value="P-loop containing nucleoside triphosphate hydrolases"/>
    <property type="match status" value="1"/>
</dbReference>
<keyword evidence="4 7" id="KW-0347">Helicase</keyword>
<comment type="similarity">
    <text evidence="7">Belongs to the DEAD box helicase family. RhlB subfamily.</text>
</comment>
<sequence>MSETHLSTQKFADLPLQPKVNQALSKAGFEYCTPIQALSLPILLQKKDIAGQAQTGTGKTLAFLVATFNHLLTTPIPSERQINQPRAIIMAPTRELAIQIAKDARTLAQETGLKVGIVYGGEGYDAQRKVLDKGIDILIGTTGRIIDYVRQGVINVSNIQAVVLDEADRMFDLGFIKDIRFLFRRMPDAKSRLNMLFSATLSMKVQELAYDHMNEPEKVEIAPNEKTSKNVKEEIFYPSMDEKMSLLLSLIEEDWPEKAIVFSNTKHSCEKVWSWLAGDGHRAGLLTGDVPQKKRLRILEQFTNGDIDILVATDVAARGLHISDVSHVYNYDLPDDCEDYVHRIGRTGRAGQKGVSVSFACEEYALNLPAIESYINHSVPVSSYDSSALLDDIPPPVRIHRKPSTHSRNQRNQRDRTGGKPHGAHNSGTRSRHDRTRRHS</sequence>
<accession>A0ABT0LF40</accession>
<dbReference type="SMART" id="SM00490">
    <property type="entry name" value="HELICc"/>
    <property type="match status" value="1"/>
</dbReference>
<dbReference type="CDD" id="cd00268">
    <property type="entry name" value="DEADc"/>
    <property type="match status" value="1"/>
</dbReference>
<dbReference type="PROSITE" id="PS51194">
    <property type="entry name" value="HELICASE_CTER"/>
    <property type="match status" value="1"/>
</dbReference>
<dbReference type="InterPro" id="IPR050079">
    <property type="entry name" value="DEAD_box_RNA_helicase"/>
</dbReference>
<evidence type="ECO:0000256" key="7">
    <source>
        <dbReference type="HAMAP-Rule" id="MF_00661"/>
    </source>
</evidence>
<evidence type="ECO:0000256" key="6">
    <source>
        <dbReference type="ARBA" id="ARBA00022884"/>
    </source>
</evidence>
<gene>
    <name evidence="7 13" type="primary">rhlB</name>
    <name evidence="13" type="ORF">L2764_17975</name>
</gene>
<reference evidence="13 14" key="1">
    <citation type="submission" date="2022-01" db="EMBL/GenBank/DDBJ databases">
        <title>Whole genome-based taxonomy of the Shewanellaceae.</title>
        <authorList>
            <person name="Martin-Rodriguez A.J."/>
        </authorList>
    </citation>
    <scope>NUCLEOTIDE SEQUENCE [LARGE SCALE GENOMIC DNA]</scope>
    <source>
        <strain evidence="13 14">DSM 17177</strain>
    </source>
</reference>
<feature type="region of interest" description="Disordered" evidence="9">
    <location>
        <begin position="390"/>
        <end position="440"/>
    </location>
</feature>
<dbReference type="InterPro" id="IPR044742">
    <property type="entry name" value="DEAD/DEAH_RhlB"/>
</dbReference>
<dbReference type="RefSeq" id="WP_248941707.1">
    <property type="nucleotide sequence ID" value="NZ_JAKIKS010000082.1"/>
</dbReference>
<keyword evidence="6 7" id="KW-0694">RNA-binding</keyword>
<dbReference type="InterPro" id="IPR011545">
    <property type="entry name" value="DEAD/DEAH_box_helicase_dom"/>
</dbReference>
<evidence type="ECO:0000259" key="10">
    <source>
        <dbReference type="PROSITE" id="PS51192"/>
    </source>
</evidence>
<evidence type="ECO:0000259" key="11">
    <source>
        <dbReference type="PROSITE" id="PS51194"/>
    </source>
</evidence>
<feature type="domain" description="DEAD-box RNA helicase Q" evidence="12">
    <location>
        <begin position="9"/>
        <end position="37"/>
    </location>
</feature>
<feature type="compositionally biased region" description="Basic residues" evidence="9">
    <location>
        <begin position="398"/>
        <end position="411"/>
    </location>
</feature>
<dbReference type="Pfam" id="PF00270">
    <property type="entry name" value="DEAD"/>
    <property type="match status" value="1"/>
</dbReference>
<dbReference type="EMBL" id="JAKIKS010000082">
    <property type="protein sequence ID" value="MCL1126318.1"/>
    <property type="molecule type" value="Genomic_DNA"/>
</dbReference>
<organism evidence="13 14">
    <name type="scientific">Shewanella surugensis</name>
    <dbReference type="NCBI Taxonomy" id="212020"/>
    <lineage>
        <taxon>Bacteria</taxon>
        <taxon>Pseudomonadati</taxon>
        <taxon>Pseudomonadota</taxon>
        <taxon>Gammaproteobacteria</taxon>
        <taxon>Alteromonadales</taxon>
        <taxon>Shewanellaceae</taxon>
        <taxon>Shewanella</taxon>
    </lineage>
</organism>
<evidence type="ECO:0000313" key="14">
    <source>
        <dbReference type="Proteomes" id="UP001203423"/>
    </source>
</evidence>
<dbReference type="HAMAP" id="MF_00661">
    <property type="entry name" value="DEAD_helicase_RhlB"/>
    <property type="match status" value="1"/>
</dbReference>
<dbReference type="Proteomes" id="UP001203423">
    <property type="component" value="Unassembled WGS sequence"/>
</dbReference>
<comment type="catalytic activity">
    <reaction evidence="7">
        <text>ATP + H2O = ADP + phosphate + H(+)</text>
        <dbReference type="Rhea" id="RHEA:13065"/>
        <dbReference type="ChEBI" id="CHEBI:15377"/>
        <dbReference type="ChEBI" id="CHEBI:15378"/>
        <dbReference type="ChEBI" id="CHEBI:30616"/>
        <dbReference type="ChEBI" id="CHEBI:43474"/>
        <dbReference type="ChEBI" id="CHEBI:456216"/>
        <dbReference type="EC" id="3.6.4.13"/>
    </reaction>
</comment>